<accession>A0A3B0MSD7</accession>
<dbReference type="AlphaFoldDB" id="A0A3B0MSD7"/>
<dbReference type="Proteomes" id="UP000272908">
    <property type="component" value="Unassembled WGS sequence"/>
</dbReference>
<keyword evidence="2" id="KW-0812">Transmembrane</keyword>
<evidence type="ECO:0000256" key="1">
    <source>
        <dbReference type="SAM" id="Coils"/>
    </source>
</evidence>
<evidence type="ECO:0000313" key="3">
    <source>
        <dbReference type="EMBL" id="SUZ30876.1"/>
    </source>
</evidence>
<dbReference type="EMBL" id="UIHC01000004">
    <property type="protein sequence ID" value="SUZ30876.1"/>
    <property type="molecule type" value="Genomic_DNA"/>
</dbReference>
<organism evidence="3 4">
    <name type="scientific">Roseinatronobacter ekhonensis</name>
    <dbReference type="NCBI Taxonomy" id="254356"/>
    <lineage>
        <taxon>Bacteria</taxon>
        <taxon>Pseudomonadati</taxon>
        <taxon>Pseudomonadota</taxon>
        <taxon>Alphaproteobacteria</taxon>
        <taxon>Rhodobacterales</taxon>
        <taxon>Paracoccaceae</taxon>
        <taxon>Roseinatronobacter</taxon>
    </lineage>
</organism>
<evidence type="ECO:0000256" key="2">
    <source>
        <dbReference type="SAM" id="Phobius"/>
    </source>
</evidence>
<keyword evidence="4" id="KW-1185">Reference proteome</keyword>
<proteinExistence type="predicted"/>
<gene>
    <name evidence="3" type="ORF">ROE7235_00605</name>
</gene>
<sequence length="163" mass="17141">MKRKNNFIHDQSGAVTVDWVILGAAIVGIGMASVISVRTGTNDLGADTQAALSGVEVASLGELGGLGGGWEFTGLFTTREWIEGPGGLVEQISNWNHTNAQLQNNYDNYARAAQRYLDQGNTRIAGLMVDHMYAVEQVMANQGGTVSSASVSVQSMHGTVAAA</sequence>
<keyword evidence="1" id="KW-0175">Coiled coil</keyword>
<name>A0A3B0MSD7_9RHOB</name>
<evidence type="ECO:0000313" key="4">
    <source>
        <dbReference type="Proteomes" id="UP000272908"/>
    </source>
</evidence>
<keyword evidence="2" id="KW-1133">Transmembrane helix</keyword>
<feature type="transmembrane region" description="Helical" evidence="2">
    <location>
        <begin position="12"/>
        <end position="35"/>
    </location>
</feature>
<feature type="coiled-coil region" evidence="1">
    <location>
        <begin position="92"/>
        <end position="119"/>
    </location>
</feature>
<protein>
    <submittedName>
        <fullName evidence="3">Uncharacterized protein</fullName>
    </submittedName>
</protein>
<reference evidence="4" key="1">
    <citation type="submission" date="2018-08" db="EMBL/GenBank/DDBJ databases">
        <authorList>
            <person name="Rodrigo-Torres L."/>
            <person name="Arahal R. D."/>
            <person name="Lucena T."/>
        </authorList>
    </citation>
    <scope>NUCLEOTIDE SEQUENCE [LARGE SCALE GENOMIC DNA]</scope>
    <source>
        <strain evidence="4">CECT 7235</strain>
    </source>
</reference>
<dbReference type="RefSeq" id="WP_121093182.1">
    <property type="nucleotide sequence ID" value="NZ_UIHC01000004.1"/>
</dbReference>
<dbReference type="OrthoDB" id="5525128at2"/>
<keyword evidence="2" id="KW-0472">Membrane</keyword>